<evidence type="ECO:0000313" key="2">
    <source>
        <dbReference type="EMBL" id="MDR6267998.1"/>
    </source>
</evidence>
<gene>
    <name evidence="2" type="ORF">JOE69_000236</name>
</gene>
<feature type="transmembrane region" description="Helical" evidence="1">
    <location>
        <begin position="106"/>
        <end position="128"/>
    </location>
</feature>
<proteinExistence type="predicted"/>
<accession>A0ABU1J6F3</accession>
<dbReference type="Pfam" id="PF20589">
    <property type="entry name" value="DUF6790"/>
    <property type="match status" value="1"/>
</dbReference>
<feature type="transmembrane region" description="Helical" evidence="1">
    <location>
        <begin position="134"/>
        <end position="156"/>
    </location>
</feature>
<keyword evidence="1" id="KW-0472">Membrane</keyword>
<feature type="transmembrane region" description="Helical" evidence="1">
    <location>
        <begin position="40"/>
        <end position="59"/>
    </location>
</feature>
<keyword evidence="1" id="KW-0812">Transmembrane</keyword>
<evidence type="ECO:0000313" key="3">
    <source>
        <dbReference type="Proteomes" id="UP001185069"/>
    </source>
</evidence>
<evidence type="ECO:0000256" key="1">
    <source>
        <dbReference type="SAM" id="Phobius"/>
    </source>
</evidence>
<dbReference type="RefSeq" id="WP_309795365.1">
    <property type="nucleotide sequence ID" value="NZ_BAAAHY010000006.1"/>
</dbReference>
<dbReference type="InterPro" id="IPR046740">
    <property type="entry name" value="DUF6790"/>
</dbReference>
<name>A0ABU1J6F3_9MICC</name>
<sequence>MLNFTYLAEAATPLFFPLVAVIGAAIHSRSGRTRLSRAEIWFRWWAVAALGGGSLWMTVSFLTIPETMTEMIGFQNTPFVTEIAFANLGLAVLGIRAVHAPYRERVTIGLGAGMFLWGATLGHLYQWIANGDTAPGNIGAVLIYDVLLPVLLIVLAMQSRKQEHQPADRSDASPVQVS</sequence>
<comment type="caution">
    <text evidence="2">The sequence shown here is derived from an EMBL/GenBank/DDBJ whole genome shotgun (WGS) entry which is preliminary data.</text>
</comment>
<dbReference type="Proteomes" id="UP001185069">
    <property type="component" value="Unassembled WGS sequence"/>
</dbReference>
<keyword evidence="1" id="KW-1133">Transmembrane helix</keyword>
<feature type="transmembrane region" description="Helical" evidence="1">
    <location>
        <begin position="79"/>
        <end position="99"/>
    </location>
</feature>
<dbReference type="EMBL" id="JAVDQF010000001">
    <property type="protein sequence ID" value="MDR6267998.1"/>
    <property type="molecule type" value="Genomic_DNA"/>
</dbReference>
<protein>
    <submittedName>
        <fullName evidence="2">Uncharacterized protein</fullName>
    </submittedName>
</protein>
<keyword evidence="3" id="KW-1185">Reference proteome</keyword>
<organism evidence="2 3">
    <name type="scientific">Arthrobacter russicus</name>
    <dbReference type="NCBI Taxonomy" id="172040"/>
    <lineage>
        <taxon>Bacteria</taxon>
        <taxon>Bacillati</taxon>
        <taxon>Actinomycetota</taxon>
        <taxon>Actinomycetes</taxon>
        <taxon>Micrococcales</taxon>
        <taxon>Micrococcaceae</taxon>
        <taxon>Arthrobacter</taxon>
    </lineage>
</organism>
<feature type="transmembrane region" description="Helical" evidence="1">
    <location>
        <begin position="6"/>
        <end position="28"/>
    </location>
</feature>
<reference evidence="2 3" key="1">
    <citation type="submission" date="2023-07" db="EMBL/GenBank/DDBJ databases">
        <title>Sequencing the genomes of 1000 actinobacteria strains.</title>
        <authorList>
            <person name="Klenk H.-P."/>
        </authorList>
    </citation>
    <scope>NUCLEOTIDE SEQUENCE [LARGE SCALE GENOMIC DNA]</scope>
    <source>
        <strain evidence="2 3">DSM 14555</strain>
    </source>
</reference>